<organism evidence="1">
    <name type="scientific">marine sediment metagenome</name>
    <dbReference type="NCBI Taxonomy" id="412755"/>
    <lineage>
        <taxon>unclassified sequences</taxon>
        <taxon>metagenomes</taxon>
        <taxon>ecological metagenomes</taxon>
    </lineage>
</organism>
<name>A0A0F9AYL0_9ZZZZ</name>
<reference evidence="1" key="1">
    <citation type="journal article" date="2015" name="Nature">
        <title>Complex archaea that bridge the gap between prokaryotes and eukaryotes.</title>
        <authorList>
            <person name="Spang A."/>
            <person name="Saw J.H."/>
            <person name="Jorgensen S.L."/>
            <person name="Zaremba-Niedzwiedzka K."/>
            <person name="Martijn J."/>
            <person name="Lind A.E."/>
            <person name="van Eijk R."/>
            <person name="Schleper C."/>
            <person name="Guy L."/>
            <person name="Ettema T.J."/>
        </authorList>
    </citation>
    <scope>NUCLEOTIDE SEQUENCE</scope>
</reference>
<accession>A0A0F9AYL0</accession>
<feature type="non-terminal residue" evidence="1">
    <location>
        <position position="34"/>
    </location>
</feature>
<comment type="caution">
    <text evidence="1">The sequence shown here is derived from an EMBL/GenBank/DDBJ whole genome shotgun (WGS) entry which is preliminary data.</text>
</comment>
<protein>
    <submittedName>
        <fullName evidence="1">Uncharacterized protein</fullName>
    </submittedName>
</protein>
<dbReference type="EMBL" id="LAZR01043630">
    <property type="protein sequence ID" value="KKL06622.1"/>
    <property type="molecule type" value="Genomic_DNA"/>
</dbReference>
<dbReference type="AlphaFoldDB" id="A0A0F9AYL0"/>
<gene>
    <name evidence="1" type="ORF">LCGC14_2594200</name>
</gene>
<evidence type="ECO:0000313" key="1">
    <source>
        <dbReference type="EMBL" id="KKL06622.1"/>
    </source>
</evidence>
<proteinExistence type="predicted"/>
<sequence length="34" mass="3278">MPVTFATTLVLSITSFLAAIIGGATGLGGGTLLL</sequence>